<evidence type="ECO:0000313" key="4">
    <source>
        <dbReference type="EMBL" id="KAH7549294.1"/>
    </source>
</evidence>
<dbReference type="EMBL" id="JAFEMO010000013">
    <property type="protein sequence ID" value="KAH7549294.1"/>
    <property type="molecule type" value="Genomic_DNA"/>
</dbReference>
<gene>
    <name evidence="4" type="ORF">JRO89_XS13G0010500</name>
</gene>
<evidence type="ECO:0000256" key="1">
    <source>
        <dbReference type="ARBA" id="ARBA00004123"/>
    </source>
</evidence>
<evidence type="ECO:0000313" key="5">
    <source>
        <dbReference type="Proteomes" id="UP000827721"/>
    </source>
</evidence>
<feature type="domain" description="C3HC-type" evidence="3">
    <location>
        <begin position="137"/>
        <end position="198"/>
    </location>
</feature>
<reference evidence="4 5" key="1">
    <citation type="submission" date="2021-02" db="EMBL/GenBank/DDBJ databases">
        <title>Plant Genome Project.</title>
        <authorList>
            <person name="Zhang R.-G."/>
        </authorList>
    </citation>
    <scope>NUCLEOTIDE SEQUENCE [LARGE SCALE GENOMIC DNA]</scope>
    <source>
        <tissue evidence="4">Leaves</tissue>
    </source>
</reference>
<protein>
    <recommendedName>
        <fullName evidence="3">C3HC-type domain-containing protein</fullName>
    </recommendedName>
</protein>
<accession>A0ABQ8H5X0</accession>
<keyword evidence="5" id="KW-1185">Reference proteome</keyword>
<dbReference type="PANTHER" id="PTHR15835:SF6">
    <property type="entry name" value="ZINC FINGER C3HC-TYPE PROTEIN 1"/>
    <property type="match status" value="1"/>
</dbReference>
<comment type="caution">
    <text evidence="4">The sequence shown here is derived from an EMBL/GenBank/DDBJ whole genome shotgun (WGS) entry which is preliminary data.</text>
</comment>
<dbReference type="Pfam" id="PF07967">
    <property type="entry name" value="zf-C3HC"/>
    <property type="match status" value="1"/>
</dbReference>
<evidence type="ECO:0000256" key="2">
    <source>
        <dbReference type="ARBA" id="ARBA00023242"/>
    </source>
</evidence>
<organism evidence="4 5">
    <name type="scientific">Xanthoceras sorbifolium</name>
    <dbReference type="NCBI Taxonomy" id="99658"/>
    <lineage>
        <taxon>Eukaryota</taxon>
        <taxon>Viridiplantae</taxon>
        <taxon>Streptophyta</taxon>
        <taxon>Embryophyta</taxon>
        <taxon>Tracheophyta</taxon>
        <taxon>Spermatophyta</taxon>
        <taxon>Magnoliopsida</taxon>
        <taxon>eudicotyledons</taxon>
        <taxon>Gunneridae</taxon>
        <taxon>Pentapetalae</taxon>
        <taxon>rosids</taxon>
        <taxon>malvids</taxon>
        <taxon>Sapindales</taxon>
        <taxon>Sapindaceae</taxon>
        <taxon>Xanthoceroideae</taxon>
        <taxon>Xanthoceras</taxon>
    </lineage>
</organism>
<dbReference type="Proteomes" id="UP000827721">
    <property type="component" value="Unassembled WGS sequence"/>
</dbReference>
<proteinExistence type="predicted"/>
<dbReference type="PANTHER" id="PTHR15835">
    <property type="entry name" value="NUCLEAR-INTERACTING PARTNER OF ALK"/>
    <property type="match status" value="1"/>
</dbReference>
<keyword evidence="2" id="KW-0539">Nucleus</keyword>
<dbReference type="PROSITE" id="PS51257">
    <property type="entry name" value="PROKAR_LIPOPROTEIN"/>
    <property type="match status" value="1"/>
</dbReference>
<name>A0ABQ8H5X0_9ROSI</name>
<sequence>MAGDSEKRFRSIMDKLFHAIPASSSCSRAESPRVTNGRNGDSALALVDPKSPANLVEKSQHSLAGSSEAPLCRPWDRGDILRRLATFKSMTWFAKPKLLVNVYIVSVFSKFRFKFFMVKELTLSMENPIKSLEELPRFEKAALVFSLKLDNGHKLLCLWINNACDETLAQFPPTPPPVLVDKFRERSSALLQLLALPVISSSAIECMTILTLDGIFLTSSIHMP</sequence>
<evidence type="ECO:0000259" key="3">
    <source>
        <dbReference type="Pfam" id="PF07967"/>
    </source>
</evidence>
<dbReference type="InterPro" id="IPR012935">
    <property type="entry name" value="NuBaID_N"/>
</dbReference>
<comment type="subcellular location">
    <subcellularLocation>
        <location evidence="1">Nucleus</location>
    </subcellularLocation>
</comment>